<dbReference type="GO" id="GO:0030288">
    <property type="term" value="C:outer membrane-bounded periplasmic space"/>
    <property type="evidence" value="ECO:0007669"/>
    <property type="project" value="InterPro"/>
</dbReference>
<dbReference type="EMBL" id="BCMG01000001">
    <property type="protein sequence ID" value="GAT17839.1"/>
    <property type="molecule type" value="Genomic_DNA"/>
</dbReference>
<organism evidence="3 4">
    <name type="scientific">Secundilactobacillus silagei JCM 19001</name>
    <dbReference type="NCBI Taxonomy" id="1302250"/>
    <lineage>
        <taxon>Bacteria</taxon>
        <taxon>Bacillati</taxon>
        <taxon>Bacillota</taxon>
        <taxon>Bacilli</taxon>
        <taxon>Lactobacillales</taxon>
        <taxon>Lactobacillaceae</taxon>
        <taxon>Secundilactobacillus</taxon>
    </lineage>
</organism>
<protein>
    <submittedName>
        <fullName evidence="3">SGNH-hydrolase family protein</fullName>
    </submittedName>
</protein>
<evidence type="ECO:0000256" key="1">
    <source>
        <dbReference type="SAM" id="MobiDB-lite"/>
    </source>
</evidence>
<keyword evidence="2" id="KW-0812">Transmembrane</keyword>
<feature type="region of interest" description="Disordered" evidence="1">
    <location>
        <begin position="38"/>
        <end position="61"/>
    </location>
</feature>
<dbReference type="PRINTS" id="PR01374">
    <property type="entry name" value="TONBPROTEIN"/>
</dbReference>
<keyword evidence="2" id="KW-1133">Transmembrane helix</keyword>
<sequence length="237" mass="26195">MKRHAATKKPIWKRPFFWVIIILIVLVGGITIGRQTGTTLSHHEKVSKPKPKPKPKPVKLTAKEKKVAKKYALSPQATAHAHTAKVTAIGDSVMVDITPELKQVFPHALINGAVGRQFYDLPTIAQSLKAEGKLADNVVVNLGTNGPPEKKDISRFLKVVGSKRQVYWINTHVPTQRWEGQTNRLIASTAKANHNVHVVDWHNLSNNHANWFAGDEVHLQTKGATAYVGLLAKTMAK</sequence>
<reference evidence="3 4" key="1">
    <citation type="submission" date="2015-11" db="EMBL/GenBank/DDBJ databases">
        <title>Draft genome sequences of new species of the genus Lactobacillus isolated from orchardgrass silage.</title>
        <authorList>
            <person name="Tohno M."/>
            <person name="Tanizawa Y."/>
            <person name="Arita M."/>
        </authorList>
    </citation>
    <scope>NUCLEOTIDE SEQUENCE [LARGE SCALE GENOMIC DNA]</scope>
    <source>
        <strain evidence="3 4">IWT126</strain>
    </source>
</reference>
<dbReference type="GO" id="GO:0031992">
    <property type="term" value="F:energy transducer activity"/>
    <property type="evidence" value="ECO:0007669"/>
    <property type="project" value="InterPro"/>
</dbReference>
<dbReference type="SUPFAM" id="SSF52266">
    <property type="entry name" value="SGNH hydrolase"/>
    <property type="match status" value="1"/>
</dbReference>
<dbReference type="AlphaFoldDB" id="A0A1Z5H4K0"/>
<proteinExistence type="predicted"/>
<evidence type="ECO:0000256" key="2">
    <source>
        <dbReference type="SAM" id="Phobius"/>
    </source>
</evidence>
<comment type="caution">
    <text evidence="3">The sequence shown here is derived from an EMBL/GenBank/DDBJ whole genome shotgun (WGS) entry which is preliminary data.</text>
</comment>
<dbReference type="Gene3D" id="3.40.50.1110">
    <property type="entry name" value="SGNH hydrolase"/>
    <property type="match status" value="1"/>
</dbReference>
<dbReference type="CDD" id="cd01840">
    <property type="entry name" value="SGNH_hydrolase_yrhL_like"/>
    <property type="match status" value="1"/>
</dbReference>
<dbReference type="OrthoDB" id="9796461at2"/>
<feature type="compositionally biased region" description="Basic residues" evidence="1">
    <location>
        <begin position="48"/>
        <end position="57"/>
    </location>
</feature>
<dbReference type="InterPro" id="IPR003538">
    <property type="entry name" value="TonB"/>
</dbReference>
<dbReference type="STRING" id="1302250.GCA_001313225_00139"/>
<evidence type="ECO:0000313" key="4">
    <source>
        <dbReference type="Proteomes" id="UP000198402"/>
    </source>
</evidence>
<accession>A0A1Z5H4K0</accession>
<name>A0A1Z5H4K0_9LACO</name>
<dbReference type="RefSeq" id="WP_089135989.1">
    <property type="nucleotide sequence ID" value="NZ_BCMG01000001.1"/>
</dbReference>
<feature type="transmembrane region" description="Helical" evidence="2">
    <location>
        <begin position="16"/>
        <end position="33"/>
    </location>
</feature>
<gene>
    <name evidence="3" type="ORF">IWT126_00095</name>
</gene>
<evidence type="ECO:0000313" key="3">
    <source>
        <dbReference type="EMBL" id="GAT17839.1"/>
    </source>
</evidence>
<keyword evidence="2" id="KW-0472">Membrane</keyword>
<dbReference type="GO" id="GO:0015891">
    <property type="term" value="P:siderophore transport"/>
    <property type="evidence" value="ECO:0007669"/>
    <property type="project" value="InterPro"/>
</dbReference>
<dbReference type="InterPro" id="IPR036514">
    <property type="entry name" value="SGNH_hydro_sf"/>
</dbReference>
<dbReference type="Proteomes" id="UP000198402">
    <property type="component" value="Unassembled WGS sequence"/>
</dbReference>
<keyword evidence="4" id="KW-1185">Reference proteome</keyword>